<comment type="caution">
    <text evidence="3">The sequence shown here is derived from an EMBL/GenBank/DDBJ whole genome shotgun (WGS) entry which is preliminary data.</text>
</comment>
<dbReference type="CDD" id="cd12797">
    <property type="entry name" value="M23_peptidase"/>
    <property type="match status" value="1"/>
</dbReference>
<evidence type="ECO:0000259" key="2">
    <source>
        <dbReference type="Pfam" id="PF01551"/>
    </source>
</evidence>
<evidence type="ECO:0000313" key="3">
    <source>
        <dbReference type="EMBL" id="MBD8505497.1"/>
    </source>
</evidence>
<dbReference type="AlphaFoldDB" id="A0A927JBR3"/>
<keyword evidence="1" id="KW-0732">Signal</keyword>
<reference evidence="3" key="1">
    <citation type="submission" date="2020-09" db="EMBL/GenBank/DDBJ databases">
        <title>Hoyosella lacisalsi sp. nov., a halotolerant actinobacterium isolated from soil of Lake Gudzhirganskoe.</title>
        <authorList>
            <person name="Yang Q."/>
            <person name="Guo P.Y."/>
            <person name="Liu S.W."/>
            <person name="Li F.N."/>
            <person name="Sun C.H."/>
        </authorList>
    </citation>
    <scope>NUCLEOTIDE SEQUENCE</scope>
    <source>
        <strain evidence="3">G463</strain>
    </source>
</reference>
<keyword evidence="4" id="KW-1185">Reference proteome</keyword>
<sequence>MAGHSTGPSRAPRRRGATVLATTATLLAAMAAPALGDPAQHRSPIASPARRDYAAREGFTWPLDPPIRMATPFVAPSHRYGPGHRGIDLAAAPGDRILAPSHGTVWFAGTVANAGVVSIRHEGGLLTTYQPIAATVRAGDEVATGTLIGTLEPGHAGCPAAACLHWGARRAEDRLAYLDPRLLLGLVAIRLKPTIEAG</sequence>
<organism evidence="3 4">
    <name type="scientific">Lolliginicoccus lacisalsi</name>
    <dbReference type="NCBI Taxonomy" id="2742202"/>
    <lineage>
        <taxon>Bacteria</taxon>
        <taxon>Bacillati</taxon>
        <taxon>Actinomycetota</taxon>
        <taxon>Actinomycetes</taxon>
        <taxon>Mycobacteriales</taxon>
        <taxon>Hoyosellaceae</taxon>
        <taxon>Lolliginicoccus</taxon>
    </lineage>
</organism>
<proteinExistence type="predicted"/>
<dbReference type="Pfam" id="PF01551">
    <property type="entry name" value="Peptidase_M23"/>
    <property type="match status" value="1"/>
</dbReference>
<evidence type="ECO:0000313" key="4">
    <source>
        <dbReference type="Proteomes" id="UP000642993"/>
    </source>
</evidence>
<gene>
    <name evidence="3" type="ORF">HT102_03200</name>
</gene>
<evidence type="ECO:0000256" key="1">
    <source>
        <dbReference type="ARBA" id="ARBA00022729"/>
    </source>
</evidence>
<dbReference type="InterPro" id="IPR016047">
    <property type="entry name" value="M23ase_b-sheet_dom"/>
</dbReference>
<dbReference type="SUPFAM" id="SSF51261">
    <property type="entry name" value="Duplicated hybrid motif"/>
    <property type="match status" value="1"/>
</dbReference>
<dbReference type="GO" id="GO:0004222">
    <property type="term" value="F:metalloendopeptidase activity"/>
    <property type="evidence" value="ECO:0007669"/>
    <property type="project" value="TreeGrafter"/>
</dbReference>
<dbReference type="PANTHER" id="PTHR21666:SF289">
    <property type="entry name" value="L-ALA--D-GLU ENDOPEPTIDASE"/>
    <property type="match status" value="1"/>
</dbReference>
<feature type="domain" description="M23ase beta-sheet core" evidence="2">
    <location>
        <begin position="83"/>
        <end position="173"/>
    </location>
</feature>
<dbReference type="PANTHER" id="PTHR21666">
    <property type="entry name" value="PEPTIDASE-RELATED"/>
    <property type="match status" value="1"/>
</dbReference>
<name>A0A927JBR3_9ACTN</name>
<dbReference type="InterPro" id="IPR011055">
    <property type="entry name" value="Dup_hybrid_motif"/>
</dbReference>
<dbReference type="Proteomes" id="UP000642993">
    <property type="component" value="Unassembled WGS sequence"/>
</dbReference>
<dbReference type="EMBL" id="JACYWE010000001">
    <property type="protein sequence ID" value="MBD8505497.1"/>
    <property type="molecule type" value="Genomic_DNA"/>
</dbReference>
<dbReference type="Gene3D" id="2.70.70.10">
    <property type="entry name" value="Glucose Permease (Domain IIA)"/>
    <property type="match status" value="1"/>
</dbReference>
<protein>
    <submittedName>
        <fullName evidence="3">M23 family metallopeptidase</fullName>
    </submittedName>
</protein>
<dbReference type="InterPro" id="IPR050570">
    <property type="entry name" value="Cell_wall_metabolism_enzyme"/>
</dbReference>
<accession>A0A927JBR3</accession>
<dbReference type="RefSeq" id="WP_192037922.1">
    <property type="nucleotide sequence ID" value="NZ_JACYWE010000001.1"/>
</dbReference>